<sequence>MYTAAITTSMNPQAYSYPPLDKSRNEIRLLWISHSDIPGISFHCHLEVFDLDNAPTFTSLSYAWGGTTRDVPLHTSDGSIIMIGQNLHDFLRHGVNDPLNDTRPWLWIDQLSIDQSSVAEKNHQVNLMSRIYRECECVIAWLGCDEAAVKAAQQFKDCPSVTTLETILDNHYFSRLWIVQEFLLAREVRILCGRVWLQCYVIWKLCINLRGSGPEAAFLFIDRNGGSKRTLANCIMPYCAKDCFDPRDRVYGLLGLVEDADTVSPDYGKSTIDTFKDAVRALKRAQPLDHMRNFAAAAALVRSMEIPLWSEHFDFNVVTWLHKCFPENVESMDEGSTKEDGTEEEQKKISKKKTAQTS</sequence>
<protein>
    <submittedName>
        <fullName evidence="3">Heterokaryon incompatibility protein-domain-containing protein</fullName>
    </submittedName>
</protein>
<feature type="domain" description="Heterokaryon incompatibility" evidence="2">
    <location>
        <begin position="57"/>
        <end position="181"/>
    </location>
</feature>
<dbReference type="Proteomes" id="UP000813461">
    <property type="component" value="Unassembled WGS sequence"/>
</dbReference>
<keyword evidence="4" id="KW-1185">Reference proteome</keyword>
<feature type="region of interest" description="Disordered" evidence="1">
    <location>
        <begin position="330"/>
        <end position="358"/>
    </location>
</feature>
<name>A0A8K0REM7_9PLEO</name>
<dbReference type="Pfam" id="PF06985">
    <property type="entry name" value="HET"/>
    <property type="match status" value="1"/>
</dbReference>
<dbReference type="EMBL" id="JAGMVJ010000004">
    <property type="protein sequence ID" value="KAH7091148.1"/>
    <property type="molecule type" value="Genomic_DNA"/>
</dbReference>
<proteinExistence type="predicted"/>
<evidence type="ECO:0000256" key="1">
    <source>
        <dbReference type="SAM" id="MobiDB-lite"/>
    </source>
</evidence>
<dbReference type="InterPro" id="IPR052895">
    <property type="entry name" value="HetReg/Transcr_Mod"/>
</dbReference>
<dbReference type="PANTHER" id="PTHR24148">
    <property type="entry name" value="ANKYRIN REPEAT DOMAIN-CONTAINING PROTEIN 39 HOMOLOG-RELATED"/>
    <property type="match status" value="1"/>
</dbReference>
<dbReference type="PANTHER" id="PTHR24148:SF73">
    <property type="entry name" value="HET DOMAIN PROTEIN (AFU_ORTHOLOGUE AFUA_8G01020)"/>
    <property type="match status" value="1"/>
</dbReference>
<dbReference type="AlphaFoldDB" id="A0A8K0REM7"/>
<evidence type="ECO:0000313" key="3">
    <source>
        <dbReference type="EMBL" id="KAH7091148.1"/>
    </source>
</evidence>
<evidence type="ECO:0000259" key="2">
    <source>
        <dbReference type="Pfam" id="PF06985"/>
    </source>
</evidence>
<gene>
    <name evidence="3" type="ORF">FB567DRAFT_545908</name>
</gene>
<dbReference type="InterPro" id="IPR010730">
    <property type="entry name" value="HET"/>
</dbReference>
<feature type="compositionally biased region" description="Basic and acidic residues" evidence="1">
    <location>
        <begin position="335"/>
        <end position="348"/>
    </location>
</feature>
<dbReference type="OrthoDB" id="194358at2759"/>
<comment type="caution">
    <text evidence="3">The sequence shown here is derived from an EMBL/GenBank/DDBJ whole genome shotgun (WGS) entry which is preliminary data.</text>
</comment>
<accession>A0A8K0REM7</accession>
<evidence type="ECO:0000313" key="4">
    <source>
        <dbReference type="Proteomes" id="UP000813461"/>
    </source>
</evidence>
<reference evidence="3" key="1">
    <citation type="journal article" date="2021" name="Nat. Commun.">
        <title>Genetic determinants of endophytism in the Arabidopsis root mycobiome.</title>
        <authorList>
            <person name="Mesny F."/>
            <person name="Miyauchi S."/>
            <person name="Thiergart T."/>
            <person name="Pickel B."/>
            <person name="Atanasova L."/>
            <person name="Karlsson M."/>
            <person name="Huettel B."/>
            <person name="Barry K.W."/>
            <person name="Haridas S."/>
            <person name="Chen C."/>
            <person name="Bauer D."/>
            <person name="Andreopoulos W."/>
            <person name="Pangilinan J."/>
            <person name="LaButti K."/>
            <person name="Riley R."/>
            <person name="Lipzen A."/>
            <person name="Clum A."/>
            <person name="Drula E."/>
            <person name="Henrissat B."/>
            <person name="Kohler A."/>
            <person name="Grigoriev I.V."/>
            <person name="Martin F.M."/>
            <person name="Hacquard S."/>
        </authorList>
    </citation>
    <scope>NUCLEOTIDE SEQUENCE</scope>
    <source>
        <strain evidence="3">MPI-SDFR-AT-0120</strain>
    </source>
</reference>
<organism evidence="3 4">
    <name type="scientific">Paraphoma chrysanthemicola</name>
    <dbReference type="NCBI Taxonomy" id="798071"/>
    <lineage>
        <taxon>Eukaryota</taxon>
        <taxon>Fungi</taxon>
        <taxon>Dikarya</taxon>
        <taxon>Ascomycota</taxon>
        <taxon>Pezizomycotina</taxon>
        <taxon>Dothideomycetes</taxon>
        <taxon>Pleosporomycetidae</taxon>
        <taxon>Pleosporales</taxon>
        <taxon>Pleosporineae</taxon>
        <taxon>Phaeosphaeriaceae</taxon>
        <taxon>Paraphoma</taxon>
    </lineage>
</organism>
<feature type="compositionally biased region" description="Basic residues" evidence="1">
    <location>
        <begin position="349"/>
        <end position="358"/>
    </location>
</feature>